<dbReference type="OrthoDB" id="1751168at2759"/>
<evidence type="ECO:0000313" key="3">
    <source>
        <dbReference type="Proteomes" id="UP000250235"/>
    </source>
</evidence>
<dbReference type="EMBL" id="KV013434">
    <property type="protein sequence ID" value="KZV23587.1"/>
    <property type="molecule type" value="Genomic_DNA"/>
</dbReference>
<evidence type="ECO:0000256" key="1">
    <source>
        <dbReference type="SAM" id="MobiDB-lite"/>
    </source>
</evidence>
<dbReference type="Proteomes" id="UP000250235">
    <property type="component" value="Unassembled WGS sequence"/>
</dbReference>
<feature type="compositionally biased region" description="Basic and acidic residues" evidence="1">
    <location>
        <begin position="174"/>
        <end position="183"/>
    </location>
</feature>
<gene>
    <name evidence="2" type="ORF">F511_18438</name>
</gene>
<reference evidence="2 3" key="1">
    <citation type="journal article" date="2015" name="Proc. Natl. Acad. Sci. U.S.A.">
        <title>The resurrection genome of Boea hygrometrica: A blueprint for survival of dehydration.</title>
        <authorList>
            <person name="Xiao L."/>
            <person name="Yang G."/>
            <person name="Zhang L."/>
            <person name="Yang X."/>
            <person name="Zhao S."/>
            <person name="Ji Z."/>
            <person name="Zhou Q."/>
            <person name="Hu M."/>
            <person name="Wang Y."/>
            <person name="Chen M."/>
            <person name="Xu Y."/>
            <person name="Jin H."/>
            <person name="Xiao X."/>
            <person name="Hu G."/>
            <person name="Bao F."/>
            <person name="Hu Y."/>
            <person name="Wan P."/>
            <person name="Li L."/>
            <person name="Deng X."/>
            <person name="Kuang T."/>
            <person name="Xiang C."/>
            <person name="Zhu J.K."/>
            <person name="Oliver M.J."/>
            <person name="He Y."/>
        </authorList>
    </citation>
    <scope>NUCLEOTIDE SEQUENCE [LARGE SCALE GENOMIC DNA]</scope>
    <source>
        <strain evidence="3">cv. XS01</strain>
    </source>
</reference>
<protein>
    <submittedName>
        <fullName evidence="2">Ankyrin repeat domain-containing protein 13B-like</fullName>
    </submittedName>
</protein>
<accession>A0A2Z7AW73</accession>
<sequence>MAASFFFNTLQVDFEFVLAMEHMVMTSMFKSLEDRWLKGFLGASNSVYEGVVTEFFVNEKVTAGTIVSFVANRKMVITNNMFTTEFWLPTEGMIGFLDILKETVIEMRRRFSGSNVPFRAPIPAVVPTITVTILFHMARPPKNKLILAEDSDSKDIMPFKKFIQISYGDVNRASNKDKVDPGHSDQVFSIGGE</sequence>
<proteinExistence type="predicted"/>
<organism evidence="2 3">
    <name type="scientific">Dorcoceras hygrometricum</name>
    <dbReference type="NCBI Taxonomy" id="472368"/>
    <lineage>
        <taxon>Eukaryota</taxon>
        <taxon>Viridiplantae</taxon>
        <taxon>Streptophyta</taxon>
        <taxon>Embryophyta</taxon>
        <taxon>Tracheophyta</taxon>
        <taxon>Spermatophyta</taxon>
        <taxon>Magnoliopsida</taxon>
        <taxon>eudicotyledons</taxon>
        <taxon>Gunneridae</taxon>
        <taxon>Pentapetalae</taxon>
        <taxon>asterids</taxon>
        <taxon>lamiids</taxon>
        <taxon>Lamiales</taxon>
        <taxon>Gesneriaceae</taxon>
        <taxon>Didymocarpoideae</taxon>
        <taxon>Trichosporeae</taxon>
        <taxon>Loxocarpinae</taxon>
        <taxon>Dorcoceras</taxon>
    </lineage>
</organism>
<name>A0A2Z7AW73_9LAMI</name>
<evidence type="ECO:0000313" key="2">
    <source>
        <dbReference type="EMBL" id="KZV23587.1"/>
    </source>
</evidence>
<keyword evidence="3" id="KW-1185">Reference proteome</keyword>
<dbReference type="AlphaFoldDB" id="A0A2Z7AW73"/>
<feature type="region of interest" description="Disordered" evidence="1">
    <location>
        <begin position="174"/>
        <end position="193"/>
    </location>
</feature>